<dbReference type="PaxDb" id="3880-AES60471"/>
<dbReference type="HOGENOM" id="CLU_2416570_0_0_1"/>
<accession>G7I7A1</accession>
<name>G7I7A1_MEDTR</name>
<reference evidence="1 3" key="2">
    <citation type="journal article" date="2014" name="BMC Genomics">
        <title>An improved genome release (version Mt4.0) for the model legume Medicago truncatula.</title>
        <authorList>
            <person name="Tang H."/>
            <person name="Krishnakumar V."/>
            <person name="Bidwell S."/>
            <person name="Rosen B."/>
            <person name="Chan A."/>
            <person name="Zhou S."/>
            <person name="Gentzbittel L."/>
            <person name="Childs K.L."/>
            <person name="Yandell M."/>
            <person name="Gundlach H."/>
            <person name="Mayer K.F."/>
            <person name="Schwartz D.C."/>
            <person name="Town C.D."/>
        </authorList>
    </citation>
    <scope>GENOME REANNOTATION</scope>
    <source>
        <strain evidence="2 3">cv. Jemalong A17</strain>
    </source>
</reference>
<evidence type="ECO:0000313" key="3">
    <source>
        <dbReference type="Proteomes" id="UP000002051"/>
    </source>
</evidence>
<dbReference type="EnsemblPlants" id="AES60471">
    <property type="protein sequence ID" value="AES60471"/>
    <property type="gene ID" value="MTR_1g050130"/>
</dbReference>
<reference evidence="1 3" key="1">
    <citation type="journal article" date="2011" name="Nature">
        <title>The Medicago genome provides insight into the evolution of rhizobial symbioses.</title>
        <authorList>
            <person name="Young N.D."/>
            <person name="Debelle F."/>
            <person name="Oldroyd G.E."/>
            <person name="Geurts R."/>
            <person name="Cannon S.B."/>
            <person name="Udvardi M.K."/>
            <person name="Benedito V.A."/>
            <person name="Mayer K.F."/>
            <person name="Gouzy J."/>
            <person name="Schoof H."/>
            <person name="Van de Peer Y."/>
            <person name="Proost S."/>
            <person name="Cook D.R."/>
            <person name="Meyers B.C."/>
            <person name="Spannagl M."/>
            <person name="Cheung F."/>
            <person name="De Mita S."/>
            <person name="Krishnakumar V."/>
            <person name="Gundlach H."/>
            <person name="Zhou S."/>
            <person name="Mudge J."/>
            <person name="Bharti A.K."/>
            <person name="Murray J.D."/>
            <person name="Naoumkina M.A."/>
            <person name="Rosen B."/>
            <person name="Silverstein K.A."/>
            <person name="Tang H."/>
            <person name="Rombauts S."/>
            <person name="Zhao P.X."/>
            <person name="Zhou P."/>
            <person name="Barbe V."/>
            <person name="Bardou P."/>
            <person name="Bechner M."/>
            <person name="Bellec A."/>
            <person name="Berger A."/>
            <person name="Berges H."/>
            <person name="Bidwell S."/>
            <person name="Bisseling T."/>
            <person name="Choisne N."/>
            <person name="Couloux A."/>
            <person name="Denny R."/>
            <person name="Deshpande S."/>
            <person name="Dai X."/>
            <person name="Doyle J.J."/>
            <person name="Dudez A.M."/>
            <person name="Farmer A.D."/>
            <person name="Fouteau S."/>
            <person name="Franken C."/>
            <person name="Gibelin C."/>
            <person name="Gish J."/>
            <person name="Goldstein S."/>
            <person name="Gonzalez A.J."/>
            <person name="Green P.J."/>
            <person name="Hallab A."/>
            <person name="Hartog M."/>
            <person name="Hua A."/>
            <person name="Humphray S.J."/>
            <person name="Jeong D.H."/>
            <person name="Jing Y."/>
            <person name="Jocker A."/>
            <person name="Kenton S.M."/>
            <person name="Kim D.J."/>
            <person name="Klee K."/>
            <person name="Lai H."/>
            <person name="Lang C."/>
            <person name="Lin S."/>
            <person name="Macmil S.L."/>
            <person name="Magdelenat G."/>
            <person name="Matthews L."/>
            <person name="McCorrison J."/>
            <person name="Monaghan E.L."/>
            <person name="Mun J.H."/>
            <person name="Najar F.Z."/>
            <person name="Nicholson C."/>
            <person name="Noirot C."/>
            <person name="O'Bleness M."/>
            <person name="Paule C.R."/>
            <person name="Poulain J."/>
            <person name="Prion F."/>
            <person name="Qin B."/>
            <person name="Qu C."/>
            <person name="Retzel E.F."/>
            <person name="Riddle C."/>
            <person name="Sallet E."/>
            <person name="Samain S."/>
            <person name="Samson N."/>
            <person name="Sanders I."/>
            <person name="Saurat O."/>
            <person name="Scarpelli C."/>
            <person name="Schiex T."/>
            <person name="Segurens B."/>
            <person name="Severin A.J."/>
            <person name="Sherrier D.J."/>
            <person name="Shi R."/>
            <person name="Sims S."/>
            <person name="Singer S.R."/>
            <person name="Sinharoy S."/>
            <person name="Sterck L."/>
            <person name="Viollet A."/>
            <person name="Wang B.B."/>
            <person name="Wang K."/>
            <person name="Wang M."/>
            <person name="Wang X."/>
            <person name="Warfsmann J."/>
            <person name="Weissenbach J."/>
            <person name="White D.D."/>
            <person name="White J.D."/>
            <person name="Wiley G.B."/>
            <person name="Wincker P."/>
            <person name="Xing Y."/>
            <person name="Yang L."/>
            <person name="Yao Z."/>
            <person name="Ying F."/>
            <person name="Zhai J."/>
            <person name="Zhou L."/>
            <person name="Zuber A."/>
            <person name="Denarie J."/>
            <person name="Dixon R.A."/>
            <person name="May G.D."/>
            <person name="Schwartz D.C."/>
            <person name="Rogers J."/>
            <person name="Quetier F."/>
            <person name="Town C.D."/>
            <person name="Roe B.A."/>
        </authorList>
    </citation>
    <scope>NUCLEOTIDE SEQUENCE [LARGE SCALE GENOMIC DNA]</scope>
    <source>
        <strain evidence="1">A17</strain>
        <strain evidence="2 3">cv. Jemalong A17</strain>
    </source>
</reference>
<dbReference type="AlphaFoldDB" id="G7I7A1"/>
<dbReference type="EMBL" id="CM001217">
    <property type="protein sequence ID" value="AES60471.1"/>
    <property type="molecule type" value="Genomic_DNA"/>
</dbReference>
<evidence type="ECO:0000313" key="1">
    <source>
        <dbReference type="EMBL" id="AES60471.1"/>
    </source>
</evidence>
<keyword evidence="3" id="KW-1185">Reference proteome</keyword>
<dbReference type="Proteomes" id="UP000002051">
    <property type="component" value="Unassembled WGS sequence"/>
</dbReference>
<reference evidence="2" key="3">
    <citation type="submission" date="2015-04" db="UniProtKB">
        <authorList>
            <consortium name="EnsemblPlants"/>
        </authorList>
    </citation>
    <scope>IDENTIFICATION</scope>
    <source>
        <strain evidence="2">cv. Jemalong A17</strain>
    </source>
</reference>
<evidence type="ECO:0000313" key="2">
    <source>
        <dbReference type="EnsemblPlants" id="AES60471"/>
    </source>
</evidence>
<sequence length="92" mass="10665">MNGNKRKRDGGVGPQIKTQMPRTNKLVDINRKLSDAQRSRIMKTPFRYLVEMKTYIGMNGTLLKELLHRWDASSLGFRVGVRTVAFKHLDLY</sequence>
<proteinExistence type="predicted"/>
<organism evidence="1 3">
    <name type="scientific">Medicago truncatula</name>
    <name type="common">Barrel medic</name>
    <name type="synonym">Medicago tribuloides</name>
    <dbReference type="NCBI Taxonomy" id="3880"/>
    <lineage>
        <taxon>Eukaryota</taxon>
        <taxon>Viridiplantae</taxon>
        <taxon>Streptophyta</taxon>
        <taxon>Embryophyta</taxon>
        <taxon>Tracheophyta</taxon>
        <taxon>Spermatophyta</taxon>
        <taxon>Magnoliopsida</taxon>
        <taxon>eudicotyledons</taxon>
        <taxon>Gunneridae</taxon>
        <taxon>Pentapetalae</taxon>
        <taxon>rosids</taxon>
        <taxon>fabids</taxon>
        <taxon>Fabales</taxon>
        <taxon>Fabaceae</taxon>
        <taxon>Papilionoideae</taxon>
        <taxon>50 kb inversion clade</taxon>
        <taxon>NPAAA clade</taxon>
        <taxon>Hologalegina</taxon>
        <taxon>IRL clade</taxon>
        <taxon>Trifolieae</taxon>
        <taxon>Medicago</taxon>
    </lineage>
</organism>
<protein>
    <submittedName>
        <fullName evidence="1 2">Uncharacterized protein</fullName>
    </submittedName>
</protein>
<gene>
    <name evidence="1" type="ordered locus">MTR_1g050130</name>
</gene>